<name>A0AAJ0IEY2_9PEZI</name>
<proteinExistence type="predicted"/>
<evidence type="ECO:0000313" key="3">
    <source>
        <dbReference type="Proteomes" id="UP001285908"/>
    </source>
</evidence>
<comment type="caution">
    <text evidence="2">The sequence shown here is derived from an EMBL/GenBank/DDBJ whole genome shotgun (WGS) entry which is preliminary data.</text>
</comment>
<dbReference type="EMBL" id="JAULSX010000001">
    <property type="protein sequence ID" value="KAK3498936.1"/>
    <property type="molecule type" value="Genomic_DNA"/>
</dbReference>
<keyword evidence="3" id="KW-1185">Reference proteome</keyword>
<accession>A0AAJ0IEY2</accession>
<organism evidence="2 3">
    <name type="scientific">Neurospora hispaniola</name>
    <dbReference type="NCBI Taxonomy" id="588809"/>
    <lineage>
        <taxon>Eukaryota</taxon>
        <taxon>Fungi</taxon>
        <taxon>Dikarya</taxon>
        <taxon>Ascomycota</taxon>
        <taxon>Pezizomycotina</taxon>
        <taxon>Sordariomycetes</taxon>
        <taxon>Sordariomycetidae</taxon>
        <taxon>Sordariales</taxon>
        <taxon>Sordariaceae</taxon>
        <taxon>Neurospora</taxon>
    </lineage>
</organism>
<feature type="compositionally biased region" description="Basic residues" evidence="1">
    <location>
        <begin position="12"/>
        <end position="30"/>
    </location>
</feature>
<feature type="compositionally biased region" description="Basic and acidic residues" evidence="1">
    <location>
        <begin position="31"/>
        <end position="58"/>
    </location>
</feature>
<evidence type="ECO:0000256" key="1">
    <source>
        <dbReference type="SAM" id="MobiDB-lite"/>
    </source>
</evidence>
<gene>
    <name evidence="2" type="ORF">B0T23DRAFT_309143</name>
</gene>
<reference evidence="2 3" key="1">
    <citation type="journal article" date="2023" name="Mol. Phylogenet. Evol.">
        <title>Genome-scale phylogeny and comparative genomics of the fungal order Sordariales.</title>
        <authorList>
            <person name="Hensen N."/>
            <person name="Bonometti L."/>
            <person name="Westerberg I."/>
            <person name="Brannstrom I.O."/>
            <person name="Guillou S."/>
            <person name="Cros-Aarteil S."/>
            <person name="Calhoun S."/>
            <person name="Haridas S."/>
            <person name="Kuo A."/>
            <person name="Mondo S."/>
            <person name="Pangilinan J."/>
            <person name="Riley R."/>
            <person name="LaButti K."/>
            <person name="Andreopoulos B."/>
            <person name="Lipzen A."/>
            <person name="Chen C."/>
            <person name="Yan M."/>
            <person name="Daum C."/>
            <person name="Ng V."/>
            <person name="Clum A."/>
            <person name="Steindorff A."/>
            <person name="Ohm R.A."/>
            <person name="Martin F."/>
            <person name="Silar P."/>
            <person name="Natvig D.O."/>
            <person name="Lalanne C."/>
            <person name="Gautier V."/>
            <person name="Ament-Velasquez S.L."/>
            <person name="Kruys A."/>
            <person name="Hutchinson M.I."/>
            <person name="Powell A.J."/>
            <person name="Barry K."/>
            <person name="Miller A.N."/>
            <person name="Grigoriev I.V."/>
            <person name="Debuchy R."/>
            <person name="Gladieux P."/>
            <person name="Hiltunen Thoren M."/>
            <person name="Johannesson H."/>
        </authorList>
    </citation>
    <scope>NUCLEOTIDE SEQUENCE [LARGE SCALE GENOMIC DNA]</scope>
    <source>
        <strain evidence="2 3">FGSC 10403</strain>
    </source>
</reference>
<sequence>VSTTSTFDGKHPKQAGRKSQRDKRKCQRKRERYEGKSRQAHVGPEKRERTGQWRREEEGTYWTQEEPQPVALSFFLSFFLSDTCKCRWGRGGEL</sequence>
<feature type="region of interest" description="Disordered" evidence="1">
    <location>
        <begin position="1"/>
        <end position="62"/>
    </location>
</feature>
<dbReference type="RefSeq" id="XP_062696569.1">
    <property type="nucleotide sequence ID" value="XM_062834502.1"/>
</dbReference>
<dbReference type="AlphaFoldDB" id="A0AAJ0IEY2"/>
<protein>
    <submittedName>
        <fullName evidence="2">Uncharacterized protein</fullName>
    </submittedName>
</protein>
<dbReference type="GeneID" id="87872124"/>
<dbReference type="Proteomes" id="UP001285908">
    <property type="component" value="Unassembled WGS sequence"/>
</dbReference>
<feature type="non-terminal residue" evidence="2">
    <location>
        <position position="1"/>
    </location>
</feature>
<evidence type="ECO:0000313" key="2">
    <source>
        <dbReference type="EMBL" id="KAK3498936.1"/>
    </source>
</evidence>